<name>A0A0L8HKT6_OCTBM</name>
<reference evidence="2" key="1">
    <citation type="submission" date="2015-07" db="EMBL/GenBank/DDBJ databases">
        <title>MeaNS - Measles Nucleotide Surveillance Program.</title>
        <authorList>
            <person name="Tran T."/>
            <person name="Druce J."/>
        </authorList>
    </citation>
    <scope>NUCLEOTIDE SEQUENCE</scope>
    <source>
        <strain evidence="2">UCB-OBI-ISO-001</strain>
        <tissue evidence="2">Gonad</tissue>
    </source>
</reference>
<gene>
    <name evidence="2" type="ORF">OCBIM_22012573mg</name>
</gene>
<evidence type="ECO:0000313" key="2">
    <source>
        <dbReference type="EMBL" id="KOF89827.1"/>
    </source>
</evidence>
<dbReference type="AlphaFoldDB" id="A0A0L8HKT6"/>
<feature type="compositionally biased region" description="Basic and acidic residues" evidence="1">
    <location>
        <begin position="25"/>
        <end position="78"/>
    </location>
</feature>
<feature type="compositionally biased region" description="Basic and acidic residues" evidence="1">
    <location>
        <begin position="1"/>
        <end position="16"/>
    </location>
</feature>
<accession>A0A0L8HKT6</accession>
<feature type="region of interest" description="Disordered" evidence="1">
    <location>
        <begin position="1"/>
        <end position="78"/>
    </location>
</feature>
<organism evidence="2">
    <name type="scientific">Octopus bimaculoides</name>
    <name type="common">California two-spotted octopus</name>
    <dbReference type="NCBI Taxonomy" id="37653"/>
    <lineage>
        <taxon>Eukaryota</taxon>
        <taxon>Metazoa</taxon>
        <taxon>Spiralia</taxon>
        <taxon>Lophotrochozoa</taxon>
        <taxon>Mollusca</taxon>
        <taxon>Cephalopoda</taxon>
        <taxon>Coleoidea</taxon>
        <taxon>Octopodiformes</taxon>
        <taxon>Octopoda</taxon>
        <taxon>Incirrata</taxon>
        <taxon>Octopodidae</taxon>
        <taxon>Octopus</taxon>
    </lineage>
</organism>
<proteinExistence type="predicted"/>
<dbReference type="EMBL" id="KQ417917">
    <property type="protein sequence ID" value="KOF89827.1"/>
    <property type="molecule type" value="Genomic_DNA"/>
</dbReference>
<protein>
    <submittedName>
        <fullName evidence="2">Uncharacterized protein</fullName>
    </submittedName>
</protein>
<evidence type="ECO:0000256" key="1">
    <source>
        <dbReference type="SAM" id="MobiDB-lite"/>
    </source>
</evidence>
<sequence length="78" mass="9765">MRMKAREKGVEREREVYISQRLRKRETESKVCKWEGEEKKVESKVYKREGEKEKSRESKNREKYEKGERENKEKRKER</sequence>